<comment type="caution">
    <text evidence="1">The sequence shown here is derived from an EMBL/GenBank/DDBJ whole genome shotgun (WGS) entry which is preliminary data.</text>
</comment>
<gene>
    <name evidence="1" type="ORF">LCGC14_0305560</name>
</gene>
<organism evidence="1">
    <name type="scientific">marine sediment metagenome</name>
    <dbReference type="NCBI Taxonomy" id="412755"/>
    <lineage>
        <taxon>unclassified sequences</taxon>
        <taxon>metagenomes</taxon>
        <taxon>ecological metagenomes</taxon>
    </lineage>
</organism>
<protein>
    <submittedName>
        <fullName evidence="1">Uncharacterized protein</fullName>
    </submittedName>
</protein>
<dbReference type="AlphaFoldDB" id="A0A0F9U607"/>
<name>A0A0F9U607_9ZZZZ</name>
<proteinExistence type="predicted"/>
<accession>A0A0F9U607</accession>
<evidence type="ECO:0000313" key="1">
    <source>
        <dbReference type="EMBL" id="KKN82732.1"/>
    </source>
</evidence>
<dbReference type="EMBL" id="LAZR01000195">
    <property type="protein sequence ID" value="KKN82732.1"/>
    <property type="molecule type" value="Genomic_DNA"/>
</dbReference>
<sequence length="41" mass="5279">MPENYQHLIVCPKCRKRRVYLREIDFEFWYFCQACSYEWKV</sequence>
<reference evidence="1" key="1">
    <citation type="journal article" date="2015" name="Nature">
        <title>Complex archaea that bridge the gap between prokaryotes and eukaryotes.</title>
        <authorList>
            <person name="Spang A."/>
            <person name="Saw J.H."/>
            <person name="Jorgensen S.L."/>
            <person name="Zaremba-Niedzwiedzka K."/>
            <person name="Martijn J."/>
            <person name="Lind A.E."/>
            <person name="van Eijk R."/>
            <person name="Schleper C."/>
            <person name="Guy L."/>
            <person name="Ettema T.J."/>
        </authorList>
    </citation>
    <scope>NUCLEOTIDE SEQUENCE</scope>
</reference>